<evidence type="ECO:0000313" key="4">
    <source>
        <dbReference type="EMBL" id="TVW28179.1"/>
    </source>
</evidence>
<dbReference type="GO" id="GO:0003676">
    <property type="term" value="F:nucleic acid binding"/>
    <property type="evidence" value="ECO:0007669"/>
    <property type="project" value="InterPro"/>
</dbReference>
<dbReference type="PANTHER" id="PTHR46564">
    <property type="entry name" value="TRANSPOSASE"/>
    <property type="match status" value="1"/>
</dbReference>
<reference evidence="2 7" key="1">
    <citation type="submission" date="2015-03" db="EMBL/GenBank/DDBJ databases">
        <authorList>
            <consortium name="Pathogen Informatics"/>
            <person name="Murphy D."/>
        </authorList>
    </citation>
    <scope>NUCLEOTIDE SEQUENCE [LARGE SCALE GENOMIC DNA]</scope>
    <source>
        <strain evidence="2 7">0310</strain>
    </source>
</reference>
<proteinExistence type="predicted"/>
<dbReference type="EMBL" id="VMYC01000181">
    <property type="protein sequence ID" value="TVX67653.1"/>
    <property type="molecule type" value="Genomic_DNA"/>
</dbReference>
<evidence type="ECO:0000313" key="7">
    <source>
        <dbReference type="Proteomes" id="UP000045541"/>
    </source>
</evidence>
<evidence type="ECO:0000313" key="3">
    <source>
        <dbReference type="EMBL" id="COR70923.1"/>
    </source>
</evidence>
<protein>
    <submittedName>
        <fullName evidence="2">Degenerate transposase</fullName>
    </submittedName>
    <submittedName>
        <fullName evidence="5">IS630 family transposase</fullName>
    </submittedName>
</protein>
<dbReference type="EMBL" id="CMWB01000039">
    <property type="protein sequence ID" value="CKJ27460.1"/>
    <property type="molecule type" value="Genomic_DNA"/>
</dbReference>
<dbReference type="PANTHER" id="PTHR46564:SF1">
    <property type="entry name" value="TRANSPOSASE"/>
    <property type="match status" value="1"/>
</dbReference>
<evidence type="ECO:0000259" key="1">
    <source>
        <dbReference type="Pfam" id="PF13358"/>
    </source>
</evidence>
<dbReference type="Proteomes" id="UP000045541">
    <property type="component" value="Unassembled WGS sequence"/>
</dbReference>
<dbReference type="Proteomes" id="UP000320896">
    <property type="component" value="Unassembled WGS sequence"/>
</dbReference>
<dbReference type="Gene3D" id="3.30.420.10">
    <property type="entry name" value="Ribonuclease H-like superfamily/Ribonuclease H"/>
    <property type="match status" value="1"/>
</dbReference>
<sequence length="177" mass="20612">MTSFKEQEPEKVAEFLDILDNLKDLPVLYIDETGIDRYLYRPYAGAPRGEKVYEKISGRRFERTSIVAGQVDGEFIAPMIYKKSMTSDFFVEWFKTELLPALKTPHVIVMGNTSFHPKNILDELCIQDKHFFLPLPPYSPDLNPIEQAWAILKKKVTDLLREVPTIFECLECFFKTR</sequence>
<feature type="domain" description="Tc1-like transposase DDE" evidence="1">
    <location>
        <begin position="26"/>
        <end position="158"/>
    </location>
</feature>
<name>A0A064C0X6_STREE</name>
<dbReference type="Proteomes" id="UP000315060">
    <property type="component" value="Unassembled WGS sequence"/>
</dbReference>
<dbReference type="EMBL" id="VMWH01000048">
    <property type="protein sequence ID" value="TVW84915.1"/>
    <property type="molecule type" value="Genomic_DNA"/>
</dbReference>
<dbReference type="AlphaFoldDB" id="A0A064C0X6"/>
<dbReference type="InterPro" id="IPR036397">
    <property type="entry name" value="RNaseH_sf"/>
</dbReference>
<evidence type="ECO:0000313" key="5">
    <source>
        <dbReference type="EMBL" id="TVW84915.1"/>
    </source>
</evidence>
<evidence type="ECO:0000313" key="11">
    <source>
        <dbReference type="Proteomes" id="UP000320896"/>
    </source>
</evidence>
<evidence type="ECO:0000313" key="9">
    <source>
        <dbReference type="Proteomes" id="UP000315060"/>
    </source>
</evidence>
<evidence type="ECO:0000313" key="6">
    <source>
        <dbReference type="EMBL" id="TVX67653.1"/>
    </source>
</evidence>
<organism evidence="5 11">
    <name type="scientific">Streptococcus pneumoniae</name>
    <dbReference type="NCBI Taxonomy" id="1313"/>
    <lineage>
        <taxon>Bacteria</taxon>
        <taxon>Bacillati</taxon>
        <taxon>Bacillota</taxon>
        <taxon>Bacilli</taxon>
        <taxon>Lactobacillales</taxon>
        <taxon>Streptococcaceae</taxon>
        <taxon>Streptococcus</taxon>
    </lineage>
</organism>
<accession>A0A064C0X6</accession>
<dbReference type="Pfam" id="PF13358">
    <property type="entry name" value="DDE_3"/>
    <property type="match status" value="1"/>
</dbReference>
<dbReference type="PATRIC" id="fig|1313.5270.peg.2072"/>
<evidence type="ECO:0000313" key="10">
    <source>
        <dbReference type="Proteomes" id="UP000318940"/>
    </source>
</evidence>
<dbReference type="Proteomes" id="UP000046095">
    <property type="component" value="Unassembled WGS sequence"/>
</dbReference>
<dbReference type="EMBL" id="CRVC01000018">
    <property type="protein sequence ID" value="COR70923.1"/>
    <property type="molecule type" value="Genomic_DNA"/>
</dbReference>
<evidence type="ECO:0000313" key="8">
    <source>
        <dbReference type="Proteomes" id="UP000046095"/>
    </source>
</evidence>
<dbReference type="Proteomes" id="UP000318940">
    <property type="component" value="Unassembled WGS sequence"/>
</dbReference>
<reference evidence="3 8" key="2">
    <citation type="submission" date="2015-03" db="EMBL/GenBank/DDBJ databases">
        <authorList>
            <person name="Murphy D."/>
        </authorList>
    </citation>
    <scope>NUCLEOTIDE SEQUENCE [LARGE SCALE GENOMIC DNA]</scope>
    <source>
        <strain evidence="3 8">SMRU1708</strain>
    </source>
</reference>
<reference evidence="9 10" key="3">
    <citation type="submission" date="2019-07" db="EMBL/GenBank/DDBJ databases">
        <authorList>
            <person name="Mohale T."/>
        </authorList>
    </citation>
    <scope>NUCLEOTIDE SEQUENCE [LARGE SCALE GENOMIC DNA]</scope>
    <source>
        <strain evidence="5 11">NTPn 126</strain>
        <strain evidence="4 10">NTPn 189</strain>
        <strain evidence="6 9">NTPn 59</strain>
    </source>
</reference>
<dbReference type="InterPro" id="IPR038717">
    <property type="entry name" value="Tc1-like_DDE_dom"/>
</dbReference>
<dbReference type="EMBL" id="VMVH01000027">
    <property type="protein sequence ID" value="TVW28179.1"/>
    <property type="molecule type" value="Genomic_DNA"/>
</dbReference>
<gene>
    <name evidence="6" type="ORF">AZJ28_09835</name>
    <name evidence="5" type="ORF">AZJ70_05160</name>
    <name evidence="4" type="ORF">AZK02_02625</name>
    <name evidence="3" type="ORF">ERS021218_01451</name>
    <name evidence="2" type="ORF">ERS096071_01783</name>
</gene>
<evidence type="ECO:0000313" key="2">
    <source>
        <dbReference type="EMBL" id="CKJ27460.1"/>
    </source>
</evidence>